<name>A0AA86GNU0_9SPHN</name>
<dbReference type="KEGG" id="sgi:SGRAN_4096"/>
<dbReference type="Pfam" id="PF02120">
    <property type="entry name" value="Flg_hook"/>
    <property type="match status" value="1"/>
</dbReference>
<feature type="compositionally biased region" description="Basic and acidic residues" evidence="1">
    <location>
        <begin position="432"/>
        <end position="452"/>
    </location>
</feature>
<dbReference type="Proteomes" id="UP000058599">
    <property type="component" value="Chromosome"/>
</dbReference>
<accession>A0AA86GNU0</accession>
<feature type="domain" description="Flagellar hook-length control protein-like C-terminal" evidence="2">
    <location>
        <begin position="335"/>
        <end position="401"/>
    </location>
</feature>
<keyword evidence="3" id="KW-0282">Flagellum</keyword>
<organism evidence="3 4">
    <name type="scientific">Sphingopyxis granuli</name>
    <dbReference type="NCBI Taxonomy" id="267128"/>
    <lineage>
        <taxon>Bacteria</taxon>
        <taxon>Pseudomonadati</taxon>
        <taxon>Pseudomonadota</taxon>
        <taxon>Alphaproteobacteria</taxon>
        <taxon>Sphingomonadales</taxon>
        <taxon>Sphingomonadaceae</taxon>
        <taxon>Sphingopyxis</taxon>
    </lineage>
</organism>
<feature type="compositionally biased region" description="Low complexity" evidence="1">
    <location>
        <begin position="405"/>
        <end position="420"/>
    </location>
</feature>
<dbReference type="EMBL" id="CP012199">
    <property type="protein sequence ID" value="AMG76423.1"/>
    <property type="molecule type" value="Genomic_DNA"/>
</dbReference>
<dbReference type="AlphaFoldDB" id="A0AA86GNU0"/>
<sequence>MMSTALLQTPTQPGLAAILAAIGQAPAGDGESGFDELIAAMPGAAVTASPAVPSATPVADAAAAPIADAETTLCIPTPVVLGEADAAPAEGAPAVPTADQPVSTEGPRPDLAGKPAPAPAAQVAEGEVETAPTRTTPPHRRPVEAEDNPVAADRRAAEAAASLIAVFAGKDGRDAAPIRTHAAAAEGETDGAVPTPPDGETPTTATTLPFTAAQADASAPAPATAAPAAPVPGAAAAAPTPDFAGPRDAAPTTPVTPAVVRPDATPTADPQAPKPAATDGGASMTVLFTQPAAPAATGVAPAAQPIPVAERTLDMGSDDRWIAQLAADIAATKSSDGDIAFRLMPRHLGRLDVAMRQGDEGVTLKLDTQHEATATIVHAAQSRLVEDLRQQGVRVAGAEVTCTPGETGRQSQQGQGRGDQPAGQTAHLIETATERAEPRDTDRAADRRGRFA</sequence>
<dbReference type="RefSeq" id="WP_067186527.1">
    <property type="nucleotide sequence ID" value="NZ_CP012199.1"/>
</dbReference>
<dbReference type="Gene3D" id="3.30.750.140">
    <property type="match status" value="1"/>
</dbReference>
<keyword evidence="4" id="KW-1185">Reference proteome</keyword>
<feature type="region of interest" description="Disordered" evidence="1">
    <location>
        <begin position="184"/>
        <end position="281"/>
    </location>
</feature>
<reference evidence="3 4" key="1">
    <citation type="journal article" date="2016" name="BMC Genomics">
        <title>Genomic analysis of the nitrate-respiring Sphingopyxis granuli (formerly Sphingomonas macrogoltabida) strain TFA.</title>
        <authorList>
            <person name="Garcia-Romero I."/>
            <person name="Perez-Pulido A.J."/>
            <person name="Gonzalez-Flores Y.E."/>
            <person name="Reyes-Ramirez F."/>
            <person name="Santero E."/>
            <person name="Floriano B."/>
        </authorList>
    </citation>
    <scope>NUCLEOTIDE SEQUENCE [LARGE SCALE GENOMIC DNA]</scope>
    <source>
        <strain evidence="3 4">TFA</strain>
    </source>
</reference>
<evidence type="ECO:0000313" key="4">
    <source>
        <dbReference type="Proteomes" id="UP000058599"/>
    </source>
</evidence>
<dbReference type="InterPro" id="IPR038610">
    <property type="entry name" value="FliK-like_C_sf"/>
</dbReference>
<keyword evidence="3" id="KW-0966">Cell projection</keyword>
<evidence type="ECO:0000256" key="1">
    <source>
        <dbReference type="SAM" id="MobiDB-lite"/>
    </source>
</evidence>
<feature type="compositionally biased region" description="Low complexity" evidence="1">
    <location>
        <begin position="200"/>
        <end position="279"/>
    </location>
</feature>
<proteinExistence type="predicted"/>
<feature type="region of interest" description="Disordered" evidence="1">
    <location>
        <begin position="402"/>
        <end position="452"/>
    </location>
</feature>
<dbReference type="InterPro" id="IPR021136">
    <property type="entry name" value="Flagellar_hook_control-like_C"/>
</dbReference>
<evidence type="ECO:0000259" key="2">
    <source>
        <dbReference type="Pfam" id="PF02120"/>
    </source>
</evidence>
<evidence type="ECO:0000313" key="3">
    <source>
        <dbReference type="EMBL" id="AMG76423.1"/>
    </source>
</evidence>
<keyword evidence="3" id="KW-0969">Cilium</keyword>
<feature type="region of interest" description="Disordered" evidence="1">
    <location>
        <begin position="87"/>
        <end position="154"/>
    </location>
</feature>
<dbReference type="CDD" id="cd17470">
    <property type="entry name" value="T3SS_Flik_C"/>
    <property type="match status" value="1"/>
</dbReference>
<gene>
    <name evidence="3" type="ORF">SGRAN_4096</name>
</gene>
<protein>
    <submittedName>
        <fullName evidence="3">Flagellar hook-length control protein</fullName>
    </submittedName>
</protein>